<evidence type="ECO:0000313" key="3">
    <source>
        <dbReference type="Proteomes" id="UP001238088"/>
    </source>
</evidence>
<sequence length="42" mass="4623">MKKKIVLLLFVFSVFAVSSVSAAPDREPICIKVPGGQDICEW</sequence>
<proteinExistence type="predicted"/>
<reference evidence="2 3" key="1">
    <citation type="submission" date="2023-07" db="EMBL/GenBank/DDBJ databases">
        <title>Genomic Encyclopedia of Type Strains, Phase IV (KMG-IV): sequencing the most valuable type-strain genomes for metagenomic binning, comparative biology and taxonomic classification.</title>
        <authorList>
            <person name="Goeker M."/>
        </authorList>
    </citation>
    <scope>NUCLEOTIDE SEQUENCE [LARGE SCALE GENOMIC DNA]</scope>
    <source>
        <strain evidence="2 3">DSM 23494</strain>
    </source>
</reference>
<dbReference type="Proteomes" id="UP001238088">
    <property type="component" value="Unassembled WGS sequence"/>
</dbReference>
<gene>
    <name evidence="2" type="ORF">J2S17_001632</name>
</gene>
<comment type="caution">
    <text evidence="2">The sequence shown here is derived from an EMBL/GenBank/DDBJ whole genome shotgun (WGS) entry which is preliminary data.</text>
</comment>
<keyword evidence="3" id="KW-1185">Reference proteome</keyword>
<dbReference type="EMBL" id="JAUSUB010000005">
    <property type="protein sequence ID" value="MDQ0269760.1"/>
    <property type="molecule type" value="Genomic_DNA"/>
</dbReference>
<accession>A0ABU0AFG0</accession>
<keyword evidence="1" id="KW-0732">Signal</keyword>
<dbReference type="RefSeq" id="WP_307473588.1">
    <property type="nucleotide sequence ID" value="NZ_JAUSUB010000005.1"/>
</dbReference>
<feature type="signal peptide" evidence="1">
    <location>
        <begin position="1"/>
        <end position="22"/>
    </location>
</feature>
<protein>
    <submittedName>
        <fullName evidence="2">Uncharacterized protein</fullName>
    </submittedName>
</protein>
<evidence type="ECO:0000313" key="2">
    <source>
        <dbReference type="EMBL" id="MDQ0269760.1"/>
    </source>
</evidence>
<feature type="chain" id="PRO_5046706407" evidence="1">
    <location>
        <begin position="23"/>
        <end position="42"/>
    </location>
</feature>
<organism evidence="2 3">
    <name type="scientific">Cytobacillus purgationiresistens</name>
    <dbReference type="NCBI Taxonomy" id="863449"/>
    <lineage>
        <taxon>Bacteria</taxon>
        <taxon>Bacillati</taxon>
        <taxon>Bacillota</taxon>
        <taxon>Bacilli</taxon>
        <taxon>Bacillales</taxon>
        <taxon>Bacillaceae</taxon>
        <taxon>Cytobacillus</taxon>
    </lineage>
</organism>
<evidence type="ECO:0000256" key="1">
    <source>
        <dbReference type="SAM" id="SignalP"/>
    </source>
</evidence>
<name>A0ABU0AFG0_9BACI</name>